<sequence length="78" mass="8279">MFIGTGGKDVVSPVCSQIALVKDACTAGDRVEWHYYPQLDHSGAVNGSLPDSTRFVEKAFSGEFMAGNCGAIGAMRPR</sequence>
<name>A0A3M2VQA3_PSESI</name>
<reference evidence="1 2" key="1">
    <citation type="submission" date="2018-08" db="EMBL/GenBank/DDBJ databases">
        <title>Recombination of ecologically and evolutionarily significant loci maintains genetic cohesion in the Pseudomonas syringae species complex.</title>
        <authorList>
            <person name="Dillon M."/>
            <person name="Thakur S."/>
            <person name="Almeida R.N.D."/>
            <person name="Weir B.S."/>
            <person name="Guttman D.S."/>
        </authorList>
    </citation>
    <scope>NUCLEOTIDE SEQUENCE [LARGE SCALE GENOMIC DNA]</scope>
    <source>
        <strain evidence="1 2">ICMP 3883</strain>
    </source>
</reference>
<proteinExistence type="predicted"/>
<dbReference type="EMBL" id="RBNR01000257">
    <property type="protein sequence ID" value="RML41444.1"/>
    <property type="molecule type" value="Genomic_DNA"/>
</dbReference>
<protein>
    <submittedName>
        <fullName evidence="1">Secretory lipase</fullName>
    </submittedName>
</protein>
<dbReference type="Gene3D" id="3.40.50.1820">
    <property type="entry name" value="alpha/beta hydrolase"/>
    <property type="match status" value="1"/>
</dbReference>
<dbReference type="InterPro" id="IPR029058">
    <property type="entry name" value="AB_hydrolase_fold"/>
</dbReference>
<gene>
    <name evidence="1" type="ORF">ALQ95_04255</name>
</gene>
<evidence type="ECO:0000313" key="1">
    <source>
        <dbReference type="EMBL" id="RML41444.1"/>
    </source>
</evidence>
<evidence type="ECO:0000313" key="2">
    <source>
        <dbReference type="Proteomes" id="UP000280292"/>
    </source>
</evidence>
<accession>A0A3M2VQA3</accession>
<dbReference type="AlphaFoldDB" id="A0A3M2VQA3"/>
<dbReference type="Proteomes" id="UP000280292">
    <property type="component" value="Unassembled WGS sequence"/>
</dbReference>
<organism evidence="1 2">
    <name type="scientific">Pseudomonas syringae pv. ribicola</name>
    <dbReference type="NCBI Taxonomy" id="55398"/>
    <lineage>
        <taxon>Bacteria</taxon>
        <taxon>Pseudomonadati</taxon>
        <taxon>Pseudomonadota</taxon>
        <taxon>Gammaproteobacteria</taxon>
        <taxon>Pseudomonadales</taxon>
        <taxon>Pseudomonadaceae</taxon>
        <taxon>Pseudomonas</taxon>
    </lineage>
</organism>
<comment type="caution">
    <text evidence="1">The sequence shown here is derived from an EMBL/GenBank/DDBJ whole genome shotgun (WGS) entry which is preliminary data.</text>
</comment>